<gene>
    <name evidence="2" type="ORF">PAPOLLO_LOCUS10008</name>
</gene>
<organism evidence="2 3">
    <name type="scientific">Parnassius apollo</name>
    <name type="common">Apollo butterfly</name>
    <name type="synonym">Papilio apollo</name>
    <dbReference type="NCBI Taxonomy" id="110799"/>
    <lineage>
        <taxon>Eukaryota</taxon>
        <taxon>Metazoa</taxon>
        <taxon>Ecdysozoa</taxon>
        <taxon>Arthropoda</taxon>
        <taxon>Hexapoda</taxon>
        <taxon>Insecta</taxon>
        <taxon>Pterygota</taxon>
        <taxon>Neoptera</taxon>
        <taxon>Endopterygota</taxon>
        <taxon>Lepidoptera</taxon>
        <taxon>Glossata</taxon>
        <taxon>Ditrysia</taxon>
        <taxon>Papilionoidea</taxon>
        <taxon>Papilionidae</taxon>
        <taxon>Parnassiinae</taxon>
        <taxon>Parnassini</taxon>
        <taxon>Parnassius</taxon>
        <taxon>Parnassius</taxon>
    </lineage>
</organism>
<comment type="caution">
    <text evidence="2">The sequence shown here is derived from an EMBL/GenBank/DDBJ whole genome shotgun (WGS) entry which is preliminary data.</text>
</comment>
<evidence type="ECO:0000313" key="2">
    <source>
        <dbReference type="EMBL" id="CAG4979759.1"/>
    </source>
</evidence>
<dbReference type="AlphaFoldDB" id="A0A8S3WSV9"/>
<evidence type="ECO:0000313" key="3">
    <source>
        <dbReference type="Proteomes" id="UP000691718"/>
    </source>
</evidence>
<feature type="compositionally biased region" description="Polar residues" evidence="1">
    <location>
        <begin position="63"/>
        <end position="75"/>
    </location>
</feature>
<reference evidence="2" key="1">
    <citation type="submission" date="2021-04" db="EMBL/GenBank/DDBJ databases">
        <authorList>
            <person name="Tunstrom K."/>
        </authorList>
    </citation>
    <scope>NUCLEOTIDE SEQUENCE</scope>
</reference>
<feature type="compositionally biased region" description="Polar residues" evidence="1">
    <location>
        <begin position="37"/>
        <end position="52"/>
    </location>
</feature>
<proteinExistence type="predicted"/>
<dbReference type="Proteomes" id="UP000691718">
    <property type="component" value="Unassembled WGS sequence"/>
</dbReference>
<sequence length="118" mass="13454">MYNHVHHCLSITGTENKNARTVHAKRECTSTDHKRLSTQGQIRPEQNTQELNAQREHKEEQSAEVTTEKNTQQDLFSDEDNDDMEVEYAESGDSEYAQSGKSDSENEPLSKIVSNKKT</sequence>
<protein>
    <submittedName>
        <fullName evidence="2">(apollo) hypothetical protein</fullName>
    </submittedName>
</protein>
<feature type="compositionally biased region" description="Basic and acidic residues" evidence="1">
    <location>
        <begin position="24"/>
        <end position="35"/>
    </location>
</feature>
<accession>A0A8S3WSV9</accession>
<evidence type="ECO:0000256" key="1">
    <source>
        <dbReference type="SAM" id="MobiDB-lite"/>
    </source>
</evidence>
<feature type="compositionally biased region" description="Acidic residues" evidence="1">
    <location>
        <begin position="76"/>
        <end position="93"/>
    </location>
</feature>
<keyword evidence="3" id="KW-1185">Reference proteome</keyword>
<name>A0A8S3WSV9_PARAO</name>
<dbReference type="EMBL" id="CAJQZP010000693">
    <property type="protein sequence ID" value="CAG4979759.1"/>
    <property type="molecule type" value="Genomic_DNA"/>
</dbReference>
<feature type="region of interest" description="Disordered" evidence="1">
    <location>
        <begin position="13"/>
        <end position="118"/>
    </location>
</feature>